<dbReference type="Proteomes" id="UP000799536">
    <property type="component" value="Unassembled WGS sequence"/>
</dbReference>
<reference evidence="10" key="1">
    <citation type="journal article" date="2020" name="Stud. Mycol.">
        <title>101 Dothideomycetes genomes: a test case for predicting lifestyles and emergence of pathogens.</title>
        <authorList>
            <person name="Haridas S."/>
            <person name="Albert R."/>
            <person name="Binder M."/>
            <person name="Bloem J."/>
            <person name="Labutti K."/>
            <person name="Salamov A."/>
            <person name="Andreopoulos B."/>
            <person name="Baker S."/>
            <person name="Barry K."/>
            <person name="Bills G."/>
            <person name="Bluhm B."/>
            <person name="Cannon C."/>
            <person name="Castanera R."/>
            <person name="Culley D."/>
            <person name="Daum C."/>
            <person name="Ezra D."/>
            <person name="Gonzalez J."/>
            <person name="Henrissat B."/>
            <person name="Kuo A."/>
            <person name="Liang C."/>
            <person name="Lipzen A."/>
            <person name="Lutzoni F."/>
            <person name="Magnuson J."/>
            <person name="Mondo S."/>
            <person name="Nolan M."/>
            <person name="Ohm R."/>
            <person name="Pangilinan J."/>
            <person name="Park H.-J."/>
            <person name="Ramirez L."/>
            <person name="Alfaro M."/>
            <person name="Sun H."/>
            <person name="Tritt A."/>
            <person name="Yoshinaga Y."/>
            <person name="Zwiers L.-H."/>
            <person name="Turgeon B."/>
            <person name="Goodwin S."/>
            <person name="Spatafora J."/>
            <person name="Crous P."/>
            <person name="Grigoriev I."/>
        </authorList>
    </citation>
    <scope>NUCLEOTIDE SEQUENCE</scope>
    <source>
        <strain evidence="10">ATCC 74209</strain>
    </source>
</reference>
<dbReference type="PROSITE" id="PS50157">
    <property type="entry name" value="ZINC_FINGER_C2H2_2"/>
    <property type="match status" value="2"/>
</dbReference>
<gene>
    <name evidence="10" type="ORF">GQ43DRAFT_182554</name>
</gene>
<proteinExistence type="predicted"/>
<feature type="compositionally biased region" description="Polar residues" evidence="8">
    <location>
        <begin position="67"/>
        <end position="84"/>
    </location>
</feature>
<dbReference type="GO" id="GO:0008270">
    <property type="term" value="F:zinc ion binding"/>
    <property type="evidence" value="ECO:0007669"/>
    <property type="project" value="UniProtKB-KW"/>
</dbReference>
<evidence type="ECO:0000313" key="11">
    <source>
        <dbReference type="Proteomes" id="UP000799536"/>
    </source>
</evidence>
<feature type="compositionally biased region" description="Polar residues" evidence="8">
    <location>
        <begin position="800"/>
        <end position="821"/>
    </location>
</feature>
<dbReference type="InterPro" id="IPR051059">
    <property type="entry name" value="VerF-like"/>
</dbReference>
<feature type="region of interest" description="Disordered" evidence="8">
    <location>
        <begin position="786"/>
        <end position="829"/>
    </location>
</feature>
<evidence type="ECO:0000256" key="6">
    <source>
        <dbReference type="ARBA" id="ARBA00023242"/>
    </source>
</evidence>
<organism evidence="10 11">
    <name type="scientific">Delitschia confertaspora ATCC 74209</name>
    <dbReference type="NCBI Taxonomy" id="1513339"/>
    <lineage>
        <taxon>Eukaryota</taxon>
        <taxon>Fungi</taxon>
        <taxon>Dikarya</taxon>
        <taxon>Ascomycota</taxon>
        <taxon>Pezizomycotina</taxon>
        <taxon>Dothideomycetes</taxon>
        <taxon>Pleosporomycetidae</taxon>
        <taxon>Pleosporales</taxon>
        <taxon>Delitschiaceae</taxon>
        <taxon>Delitschia</taxon>
    </lineage>
</organism>
<keyword evidence="6" id="KW-0539">Nucleus</keyword>
<name>A0A9P4JSE2_9PLEO</name>
<keyword evidence="3" id="KW-0677">Repeat</keyword>
<accession>A0A9P4JSE2</accession>
<protein>
    <recommendedName>
        <fullName evidence="9">C2H2-type domain-containing protein</fullName>
    </recommendedName>
</protein>
<dbReference type="GO" id="GO:0005634">
    <property type="term" value="C:nucleus"/>
    <property type="evidence" value="ECO:0007669"/>
    <property type="project" value="UniProtKB-SubCell"/>
</dbReference>
<keyword evidence="11" id="KW-1185">Reference proteome</keyword>
<sequence>MSNSTPSGGRPLATNSGSSESTTQLSPLHKRKPRSSRLSNERTGGVKPTSSRRRPGTRIEATFRPHTGSSRGESPTMQRSTSPAQILPGATPINYTKTGRISKAKKGLKVHTCECGRSYTRAEHLRRHQKNHNEDAPLICEFPDCRRPFYRRDLLQRHQERHNDPGKGSPQTPLDNNAGAGADSAHFPVDSVSPTGAPSIVPLVQRRSRYQQNSMSPASNTTSDPSVTKPSFPNASQHAANVSISVGDDGLSTGVWGNTFGNSPSYSSSSGYASPVLGDYASIFAHHSYGTAPVRTRTSSNASLEPWGYPSHSPTSTNSTLAYAWPASDKSPVPPTLSFLDMTTSCYPMPGEGMVANMDATNGFITLPGVRSLAQRDEMEQAALFPEEGFGVTHTYPWDQYLDNYWRFFHPTFPLLHRPTLVPGNESPMLRAAMIAVGAQYSSDSCAKRRSRILLNQCIKLLEMRDMEPSVETPRLCDYQAVFLVEVLWQFRALRAAKVPSKRFEEMYIKFAQEYSRTNTSGIVDSIITLDPYDDAVFQAWSTWVSLSSQQRLLQCCYILEYQQATLLARPSHESLIQIAGFELPFPAPMALWDATTSTDWAIGMTQYGHLPSYLGEITSSLNPNPLDHFQSCLLIASHYNHFCNPASYLSAPSLANIDHLVEDSPITRHHLLVAKLLHVTPIRALLSVAGETWILWEKVTSMSDFSGFERILKVWVNGLWSPNDEASGQNAKEALRISIQILQQALNLEHHNLCLELGADMGIYYAVLVIWITTVAANTRINRPHPHTQQTFRRHSPHPSGQFTSNGTTHNISSPTSHSPNPLHPANVGLAAATPPISMLHTDMTTLSTTFLDCAAIELELLNMAPQWPRDVAQWQQGCSALLRWVKMKLRNGSIAEGRDSVVCAGPTSAAGTGRGGDNLGELLDGVVGSLEKLLGRGWEGWAV</sequence>
<evidence type="ECO:0000256" key="8">
    <source>
        <dbReference type="SAM" id="MobiDB-lite"/>
    </source>
</evidence>
<dbReference type="SMART" id="SM00355">
    <property type="entry name" value="ZnF_C2H2"/>
    <property type="match status" value="2"/>
</dbReference>
<dbReference type="GO" id="GO:0000978">
    <property type="term" value="F:RNA polymerase II cis-regulatory region sequence-specific DNA binding"/>
    <property type="evidence" value="ECO:0007669"/>
    <property type="project" value="InterPro"/>
</dbReference>
<dbReference type="PROSITE" id="PS00028">
    <property type="entry name" value="ZINC_FINGER_C2H2_1"/>
    <property type="match status" value="1"/>
</dbReference>
<dbReference type="PANTHER" id="PTHR40626:SF11">
    <property type="entry name" value="ZINC FINGER PROTEIN YPR022C"/>
    <property type="match status" value="1"/>
</dbReference>
<dbReference type="CDD" id="cd12148">
    <property type="entry name" value="fungal_TF_MHR"/>
    <property type="match status" value="1"/>
</dbReference>
<dbReference type="GO" id="GO:0000785">
    <property type="term" value="C:chromatin"/>
    <property type="evidence" value="ECO:0007669"/>
    <property type="project" value="TreeGrafter"/>
</dbReference>
<evidence type="ECO:0000256" key="2">
    <source>
        <dbReference type="ARBA" id="ARBA00022723"/>
    </source>
</evidence>
<keyword evidence="2" id="KW-0479">Metal-binding</keyword>
<feature type="domain" description="C2H2-type" evidence="9">
    <location>
        <begin position="111"/>
        <end position="137"/>
    </location>
</feature>
<dbReference type="SUPFAM" id="SSF57667">
    <property type="entry name" value="beta-beta-alpha zinc fingers"/>
    <property type="match status" value="1"/>
</dbReference>
<dbReference type="InterPro" id="IPR013087">
    <property type="entry name" value="Znf_C2H2_type"/>
</dbReference>
<evidence type="ECO:0000256" key="7">
    <source>
        <dbReference type="PROSITE-ProRule" id="PRU00042"/>
    </source>
</evidence>
<feature type="compositionally biased region" description="Basic residues" evidence="8">
    <location>
        <begin position="786"/>
        <end position="798"/>
    </location>
</feature>
<keyword evidence="5" id="KW-0862">Zinc</keyword>
<dbReference type="Pfam" id="PF04082">
    <property type="entry name" value="Fungal_trans"/>
    <property type="match status" value="1"/>
</dbReference>
<feature type="compositionally biased region" description="Polar residues" evidence="8">
    <location>
        <begin position="210"/>
        <end position="235"/>
    </location>
</feature>
<evidence type="ECO:0000256" key="3">
    <source>
        <dbReference type="ARBA" id="ARBA00022737"/>
    </source>
</evidence>
<dbReference type="GO" id="GO:0006351">
    <property type="term" value="P:DNA-templated transcription"/>
    <property type="evidence" value="ECO:0007669"/>
    <property type="project" value="InterPro"/>
</dbReference>
<feature type="domain" description="C2H2-type" evidence="9">
    <location>
        <begin position="138"/>
        <end position="167"/>
    </location>
</feature>
<dbReference type="GO" id="GO:0000981">
    <property type="term" value="F:DNA-binding transcription factor activity, RNA polymerase II-specific"/>
    <property type="evidence" value="ECO:0007669"/>
    <property type="project" value="InterPro"/>
</dbReference>
<dbReference type="PANTHER" id="PTHR40626">
    <property type="entry name" value="MIP31509P"/>
    <property type="match status" value="1"/>
</dbReference>
<dbReference type="OrthoDB" id="6077919at2759"/>
<feature type="region of interest" description="Disordered" evidence="8">
    <location>
        <begin position="1"/>
        <end position="105"/>
    </location>
</feature>
<comment type="subcellular location">
    <subcellularLocation>
        <location evidence="1">Nucleus</location>
    </subcellularLocation>
</comment>
<dbReference type="InterPro" id="IPR007219">
    <property type="entry name" value="XnlR_reg_dom"/>
</dbReference>
<keyword evidence="4 7" id="KW-0863">Zinc-finger</keyword>
<dbReference type="InterPro" id="IPR036236">
    <property type="entry name" value="Znf_C2H2_sf"/>
</dbReference>
<dbReference type="EMBL" id="ML993879">
    <property type="protein sequence ID" value="KAF2204300.1"/>
    <property type="molecule type" value="Genomic_DNA"/>
</dbReference>
<evidence type="ECO:0000256" key="1">
    <source>
        <dbReference type="ARBA" id="ARBA00004123"/>
    </source>
</evidence>
<dbReference type="Gene3D" id="3.30.160.60">
    <property type="entry name" value="Classic Zinc Finger"/>
    <property type="match status" value="1"/>
</dbReference>
<feature type="compositionally biased region" description="Polar residues" evidence="8">
    <location>
        <begin position="1"/>
        <end position="26"/>
    </location>
</feature>
<comment type="caution">
    <text evidence="10">The sequence shown here is derived from an EMBL/GenBank/DDBJ whole genome shotgun (WGS) entry which is preliminary data.</text>
</comment>
<dbReference type="AlphaFoldDB" id="A0A9P4JSE2"/>
<evidence type="ECO:0000256" key="5">
    <source>
        <dbReference type="ARBA" id="ARBA00022833"/>
    </source>
</evidence>
<evidence type="ECO:0000313" key="10">
    <source>
        <dbReference type="EMBL" id="KAF2204300.1"/>
    </source>
</evidence>
<evidence type="ECO:0000259" key="9">
    <source>
        <dbReference type="PROSITE" id="PS50157"/>
    </source>
</evidence>
<feature type="region of interest" description="Disordered" evidence="8">
    <location>
        <begin position="159"/>
        <end position="235"/>
    </location>
</feature>
<evidence type="ECO:0000256" key="4">
    <source>
        <dbReference type="ARBA" id="ARBA00022771"/>
    </source>
</evidence>